<dbReference type="PANTHER" id="PTHR43404">
    <property type="entry name" value="LIPOPOLYSACCHARIDE CHOLINEPHOSPHOTRANSFERASE LICD"/>
    <property type="match status" value="1"/>
</dbReference>
<dbReference type="RefSeq" id="WP_197554679.1">
    <property type="nucleotide sequence ID" value="NZ_CP063212.1"/>
</dbReference>
<dbReference type="EMBL" id="CP063212">
    <property type="protein sequence ID" value="QOR48296.1"/>
    <property type="molecule type" value="Genomic_DNA"/>
</dbReference>
<accession>A0A7M1R2G5</accession>
<dbReference type="Proteomes" id="UP000594961">
    <property type="component" value="Chromosome"/>
</dbReference>
<gene>
    <name evidence="2" type="ORF">INS90_03170</name>
</gene>
<sequence length="283" mass="32367">MYRPEDLKRIQACGRYVMEELDRVCTELGINYVVYGGSAIGAVRHQGFIPWDDDVDVCMPREDYERLFREAPALLGDHFELMDYRTHPDYPKTFGLLGLRESAFIPKVAARRKFRVPIGVDIFPLDSLAEDPAQRARQKRATWLWGRLLYLYGTPTAIVSGPWAVRAGIGAVLQLIHHGLHLMRVKPQTLAAKWERAARYEGTSNVLGDFSTRDPERWSASYDEMFPAQRMTFDDISVMVAKEYDSVLSRQFGTYMDIPPKDQQVNHEAQAVMFGPYAPEARC</sequence>
<evidence type="ECO:0000313" key="3">
    <source>
        <dbReference type="Proteomes" id="UP000594961"/>
    </source>
</evidence>
<dbReference type="GO" id="GO:0009100">
    <property type="term" value="P:glycoprotein metabolic process"/>
    <property type="evidence" value="ECO:0007669"/>
    <property type="project" value="UniProtKB-ARBA"/>
</dbReference>
<protein>
    <submittedName>
        <fullName evidence="2">LicD family protein</fullName>
    </submittedName>
</protein>
<evidence type="ECO:0000313" key="2">
    <source>
        <dbReference type="EMBL" id="QOR48296.1"/>
    </source>
</evidence>
<reference evidence="2 3" key="1">
    <citation type="submission" date="2020-10" db="EMBL/GenBank/DDBJ databases">
        <title>Trueperella pecoris sp. nov. isolated from bovine and porcine specimens.</title>
        <authorList>
            <person name="Schoenecker L."/>
            <person name="Schnydrig P."/>
            <person name="Brodard I."/>
            <person name="Thomann A."/>
            <person name="Hemphill A."/>
            <person name="Rodriguez-Campos S."/>
            <person name="Perreten V."/>
            <person name="Jores J."/>
            <person name="Kittl S."/>
        </authorList>
    </citation>
    <scope>NUCLEOTIDE SEQUENCE [LARGE SCALE GENOMIC DNA]</scope>
    <source>
        <strain evidence="2 3">19OD0592</strain>
    </source>
</reference>
<evidence type="ECO:0000259" key="1">
    <source>
        <dbReference type="Pfam" id="PF04991"/>
    </source>
</evidence>
<dbReference type="PANTHER" id="PTHR43404:SF2">
    <property type="entry name" value="LIPOPOLYSACCHARIDE CHOLINEPHOSPHOTRANSFERASE LICD"/>
    <property type="match status" value="1"/>
</dbReference>
<feature type="domain" description="LicD/FKTN/FKRP nucleotidyltransferase" evidence="1">
    <location>
        <begin position="25"/>
        <end position="137"/>
    </location>
</feature>
<dbReference type="Pfam" id="PF04991">
    <property type="entry name" value="LicD"/>
    <property type="match status" value="1"/>
</dbReference>
<dbReference type="InterPro" id="IPR052942">
    <property type="entry name" value="LPS_cholinephosphotransferase"/>
</dbReference>
<proteinExistence type="predicted"/>
<dbReference type="AlphaFoldDB" id="A0A7M1R2G5"/>
<name>A0A7M1R2G5_9ACTO</name>
<dbReference type="InterPro" id="IPR007074">
    <property type="entry name" value="LicD/FKTN/FKRP_NTP_transf"/>
</dbReference>
<organism evidence="2 3">
    <name type="scientific">Trueperella pecoris</name>
    <dbReference type="NCBI Taxonomy" id="2733571"/>
    <lineage>
        <taxon>Bacteria</taxon>
        <taxon>Bacillati</taxon>
        <taxon>Actinomycetota</taxon>
        <taxon>Actinomycetes</taxon>
        <taxon>Actinomycetales</taxon>
        <taxon>Actinomycetaceae</taxon>
        <taxon>Trueperella</taxon>
    </lineage>
</organism>